<feature type="domain" description="N-acetyltransferase" evidence="4">
    <location>
        <begin position="3"/>
        <end position="171"/>
    </location>
</feature>
<dbReference type="InterPro" id="IPR016181">
    <property type="entry name" value="Acyl_CoA_acyltransferase"/>
</dbReference>
<accession>A0ABU5KIX1</accession>
<evidence type="ECO:0000256" key="1">
    <source>
        <dbReference type="ARBA" id="ARBA00022679"/>
    </source>
</evidence>
<dbReference type="PROSITE" id="PS51186">
    <property type="entry name" value="GNAT"/>
    <property type="match status" value="1"/>
</dbReference>
<proteinExistence type="inferred from homology"/>
<evidence type="ECO:0000313" key="5">
    <source>
        <dbReference type="EMBL" id="MDZ5710701.1"/>
    </source>
</evidence>
<comment type="similarity">
    <text evidence="3">Belongs to the acetyltransferase family. RimJ subfamily.</text>
</comment>
<name>A0ABU5KIX1_9BACL</name>
<keyword evidence="6" id="KW-1185">Reference proteome</keyword>
<dbReference type="Pfam" id="PF13302">
    <property type="entry name" value="Acetyltransf_3"/>
    <property type="match status" value="1"/>
</dbReference>
<dbReference type="EMBL" id="JAXQNN010000001">
    <property type="protein sequence ID" value="MDZ5710701.1"/>
    <property type="molecule type" value="Genomic_DNA"/>
</dbReference>
<comment type="caution">
    <text evidence="5">The sequence shown here is derived from an EMBL/GenBank/DDBJ whole genome shotgun (WGS) entry which is preliminary data.</text>
</comment>
<gene>
    <name evidence="5" type="ORF">UFB30_00650</name>
</gene>
<evidence type="ECO:0000256" key="2">
    <source>
        <dbReference type="ARBA" id="ARBA00023315"/>
    </source>
</evidence>
<evidence type="ECO:0000313" key="6">
    <source>
        <dbReference type="Proteomes" id="UP001292084"/>
    </source>
</evidence>
<dbReference type="Gene3D" id="3.40.630.30">
    <property type="match status" value="1"/>
</dbReference>
<organism evidence="5 6">
    <name type="scientific">Jeotgalibacillus haloalkalitolerans</name>
    <dbReference type="NCBI Taxonomy" id="3104292"/>
    <lineage>
        <taxon>Bacteria</taxon>
        <taxon>Bacillati</taxon>
        <taxon>Bacillota</taxon>
        <taxon>Bacilli</taxon>
        <taxon>Bacillales</taxon>
        <taxon>Caryophanaceae</taxon>
        <taxon>Jeotgalibacillus</taxon>
    </lineage>
</organism>
<dbReference type="PANTHER" id="PTHR43792">
    <property type="entry name" value="GNAT FAMILY, PUTATIVE (AFU_ORTHOLOGUE AFUA_3G00765)-RELATED-RELATED"/>
    <property type="match status" value="1"/>
</dbReference>
<dbReference type="RefSeq" id="WP_322419741.1">
    <property type="nucleotide sequence ID" value="NZ_JAXQNN010000001.1"/>
</dbReference>
<dbReference type="InterPro" id="IPR000182">
    <property type="entry name" value="GNAT_dom"/>
</dbReference>
<keyword evidence="1" id="KW-0808">Transferase</keyword>
<reference evidence="5 6" key="1">
    <citation type="submission" date="2023-12" db="EMBL/GenBank/DDBJ databases">
        <title>Jeotgalibacillus haloalkaliphilus sp. nov., a novel salt-tolerant bacteria, isolated from the estuary of the Fenhe River into the Yellow River.</title>
        <authorList>
            <person name="Li Y."/>
        </authorList>
    </citation>
    <scope>NUCLEOTIDE SEQUENCE [LARGE SCALE GENOMIC DNA]</scope>
    <source>
        <strain evidence="5 6">HH7-29</strain>
    </source>
</reference>
<keyword evidence="2" id="KW-0012">Acyltransferase</keyword>
<dbReference type="Proteomes" id="UP001292084">
    <property type="component" value="Unassembled WGS sequence"/>
</dbReference>
<sequence length="171" mass="19361">MNISIEPLQASHAEDLLQFETENRTYFSSMVPDRGDDYYVPVIFEQKHQALLNEQVQGDACFYLIKDEQNRIIGRMNVTGIDPREQSGSIGYRIGEVYAGKGAASQALQLLINDMQKKGIKKLSAMTTENHLASQKILLKNEFREVVGAGEIVDLNGQKLKMIHFVYLRPK</sequence>
<dbReference type="PANTHER" id="PTHR43792:SF8">
    <property type="entry name" value="[RIBOSOMAL PROTEIN US5]-ALANINE N-ACETYLTRANSFERASE"/>
    <property type="match status" value="1"/>
</dbReference>
<protein>
    <submittedName>
        <fullName evidence="5">GNAT family N-acetyltransferase</fullName>
    </submittedName>
</protein>
<dbReference type="SUPFAM" id="SSF55729">
    <property type="entry name" value="Acyl-CoA N-acyltransferases (Nat)"/>
    <property type="match status" value="1"/>
</dbReference>
<dbReference type="InterPro" id="IPR051531">
    <property type="entry name" value="N-acetyltransferase"/>
</dbReference>
<evidence type="ECO:0000256" key="3">
    <source>
        <dbReference type="ARBA" id="ARBA00038502"/>
    </source>
</evidence>
<evidence type="ECO:0000259" key="4">
    <source>
        <dbReference type="PROSITE" id="PS51186"/>
    </source>
</evidence>